<organism evidence="3 4">
    <name type="scientific">Ollibium composti</name>
    <dbReference type="NCBI Taxonomy" id="2675109"/>
    <lineage>
        <taxon>Bacteria</taxon>
        <taxon>Pseudomonadati</taxon>
        <taxon>Pseudomonadota</taxon>
        <taxon>Alphaproteobacteria</taxon>
        <taxon>Hyphomicrobiales</taxon>
        <taxon>Phyllobacteriaceae</taxon>
        <taxon>Ollibium</taxon>
    </lineage>
</organism>
<name>A0ABY2Q9R7_9HYPH</name>
<reference evidence="3 4" key="1">
    <citation type="submission" date="2019-04" db="EMBL/GenBank/DDBJ databases">
        <title>Mesorhizobium composti sp. nov., isolated from compost.</title>
        <authorList>
            <person name="Lin S.-Y."/>
            <person name="Hameed A."/>
            <person name="Hsieh Y.-T."/>
            <person name="Young C.-C."/>
        </authorList>
    </citation>
    <scope>NUCLEOTIDE SEQUENCE [LARGE SCALE GENOMIC DNA]</scope>
    <source>
        <strain evidence="3 4">CC-YTH430</strain>
    </source>
</reference>
<feature type="region of interest" description="Disordered" evidence="1">
    <location>
        <begin position="21"/>
        <end position="43"/>
    </location>
</feature>
<evidence type="ECO:0000313" key="3">
    <source>
        <dbReference type="EMBL" id="THF58592.1"/>
    </source>
</evidence>
<evidence type="ECO:0000313" key="4">
    <source>
        <dbReference type="Proteomes" id="UP000306441"/>
    </source>
</evidence>
<proteinExistence type="predicted"/>
<feature type="chain" id="PRO_5046918118" evidence="2">
    <location>
        <begin position="22"/>
        <end position="123"/>
    </location>
</feature>
<feature type="signal peptide" evidence="2">
    <location>
        <begin position="1"/>
        <end position="21"/>
    </location>
</feature>
<accession>A0ABY2Q9R7</accession>
<feature type="compositionally biased region" description="Low complexity" evidence="1">
    <location>
        <begin position="33"/>
        <end position="43"/>
    </location>
</feature>
<evidence type="ECO:0000256" key="1">
    <source>
        <dbReference type="SAM" id="MobiDB-lite"/>
    </source>
</evidence>
<dbReference type="EMBL" id="SSNY01000003">
    <property type="protein sequence ID" value="THF58592.1"/>
    <property type="molecule type" value="Genomic_DNA"/>
</dbReference>
<evidence type="ECO:0000256" key="2">
    <source>
        <dbReference type="SAM" id="SignalP"/>
    </source>
</evidence>
<sequence length="123" mass="12838">MRILTLVAALSVVAAVQPATAQAPTDELPAQPPAQQTPEAAPDQNVTVINIVRLEDLPPQLKSVVETKLHETSANDLRELQASIQSSPAAMTMLAQNGLNVTQVVAAAVDPTGILTLVIQDTA</sequence>
<keyword evidence="2" id="KW-0732">Signal</keyword>
<comment type="caution">
    <text evidence="3">The sequence shown here is derived from an EMBL/GenBank/DDBJ whole genome shotgun (WGS) entry which is preliminary data.</text>
</comment>
<dbReference type="Proteomes" id="UP000306441">
    <property type="component" value="Unassembled WGS sequence"/>
</dbReference>
<protein>
    <submittedName>
        <fullName evidence="3">Uncharacterized protein</fullName>
    </submittedName>
</protein>
<gene>
    <name evidence="3" type="ORF">E6C48_08165</name>
</gene>
<keyword evidence="4" id="KW-1185">Reference proteome</keyword>